<comment type="caution">
    <text evidence="2">The sequence shown here is derived from an EMBL/GenBank/DDBJ whole genome shotgun (WGS) entry which is preliminary data.</text>
</comment>
<keyword evidence="1" id="KW-0812">Transmembrane</keyword>
<dbReference type="AlphaFoldDB" id="A0A935MZV4"/>
<keyword evidence="1" id="KW-1133">Transmembrane helix</keyword>
<dbReference type="EMBL" id="JADJMS010000047">
    <property type="protein sequence ID" value="MBK7417216.1"/>
    <property type="molecule type" value="Genomic_DNA"/>
</dbReference>
<accession>A0A935MZV4</accession>
<keyword evidence="1" id="KW-0472">Membrane</keyword>
<organism evidence="2 3">
    <name type="scientific">Candidatus Dechloromonas phosphorivorans</name>
    <dbReference type="NCBI Taxonomy" id="2899244"/>
    <lineage>
        <taxon>Bacteria</taxon>
        <taxon>Pseudomonadati</taxon>
        <taxon>Pseudomonadota</taxon>
        <taxon>Betaproteobacteria</taxon>
        <taxon>Rhodocyclales</taxon>
        <taxon>Azonexaceae</taxon>
        <taxon>Dechloromonas</taxon>
    </lineage>
</organism>
<gene>
    <name evidence="2" type="ORF">IPJ38_21005</name>
</gene>
<evidence type="ECO:0000313" key="3">
    <source>
        <dbReference type="Proteomes" id="UP000739411"/>
    </source>
</evidence>
<sequence>MSDNHSMESPKNISGNTSASRLSIANLSVALSFILATLFSAGPFYSRRLGYVLGYQFCLRSDSAHRNHYGVLVAHNRCVMPDSHHGLRFAPNSEWQVSPILFGNCYCAYLVKQAHQQQPMNISPKKYCSQIPTFIVYPIASFSL</sequence>
<reference evidence="2 3" key="1">
    <citation type="submission" date="2020-10" db="EMBL/GenBank/DDBJ databases">
        <title>Connecting structure to function with the recovery of over 1000 high-quality activated sludge metagenome-assembled genomes encoding full-length rRNA genes using long-read sequencing.</title>
        <authorList>
            <person name="Singleton C.M."/>
            <person name="Petriglieri F."/>
            <person name="Kristensen J.M."/>
            <person name="Kirkegaard R.H."/>
            <person name="Michaelsen T.Y."/>
            <person name="Andersen M.H."/>
            <person name="Karst S.M."/>
            <person name="Dueholm M.S."/>
            <person name="Nielsen P.H."/>
            <person name="Albertsen M."/>
        </authorList>
    </citation>
    <scope>NUCLEOTIDE SEQUENCE [LARGE SCALE GENOMIC DNA]</scope>
    <source>
        <strain evidence="2">EsbW_18-Q3-R4-48_BATAC.463</strain>
    </source>
</reference>
<dbReference type="Proteomes" id="UP000739411">
    <property type="component" value="Unassembled WGS sequence"/>
</dbReference>
<feature type="transmembrane region" description="Helical" evidence="1">
    <location>
        <begin position="24"/>
        <end position="45"/>
    </location>
</feature>
<protein>
    <submittedName>
        <fullName evidence="2">Uncharacterized protein</fullName>
    </submittedName>
</protein>
<evidence type="ECO:0000256" key="1">
    <source>
        <dbReference type="SAM" id="Phobius"/>
    </source>
</evidence>
<evidence type="ECO:0000313" key="2">
    <source>
        <dbReference type="EMBL" id="MBK7417216.1"/>
    </source>
</evidence>
<name>A0A935MZV4_9RHOO</name>
<proteinExistence type="predicted"/>